<dbReference type="InterPro" id="IPR007219">
    <property type="entry name" value="XnlR_reg_dom"/>
</dbReference>
<feature type="compositionally biased region" description="Low complexity" evidence="6">
    <location>
        <begin position="1346"/>
        <end position="1366"/>
    </location>
</feature>
<feature type="region of interest" description="Disordered" evidence="6">
    <location>
        <begin position="1590"/>
        <end position="1645"/>
    </location>
</feature>
<feature type="compositionally biased region" description="Polar residues" evidence="6">
    <location>
        <begin position="1056"/>
        <end position="1066"/>
    </location>
</feature>
<protein>
    <recommendedName>
        <fullName evidence="7">Zn(2)-C6 fungal-type domain-containing protein</fullName>
    </recommendedName>
</protein>
<name>A0A8H5C8X8_9AGAR</name>
<dbReference type="OrthoDB" id="4456959at2759"/>
<feature type="compositionally biased region" description="Low complexity" evidence="6">
    <location>
        <begin position="1210"/>
        <end position="1225"/>
    </location>
</feature>
<keyword evidence="5" id="KW-0175">Coiled coil</keyword>
<evidence type="ECO:0000313" key="8">
    <source>
        <dbReference type="EMBL" id="KAF5337397.1"/>
    </source>
</evidence>
<evidence type="ECO:0000256" key="5">
    <source>
        <dbReference type="SAM" id="Coils"/>
    </source>
</evidence>
<evidence type="ECO:0000256" key="6">
    <source>
        <dbReference type="SAM" id="MobiDB-lite"/>
    </source>
</evidence>
<keyword evidence="4" id="KW-0539">Nucleus</keyword>
<feature type="compositionally biased region" description="Low complexity" evidence="6">
    <location>
        <begin position="2261"/>
        <end position="2270"/>
    </location>
</feature>
<dbReference type="Gene3D" id="4.10.240.10">
    <property type="entry name" value="Zn(2)-C6 fungal-type DNA-binding domain"/>
    <property type="match status" value="1"/>
</dbReference>
<evidence type="ECO:0000256" key="4">
    <source>
        <dbReference type="ARBA" id="ARBA00023242"/>
    </source>
</evidence>
<accession>A0A8H5C8X8</accession>
<dbReference type="InterPro" id="IPR050987">
    <property type="entry name" value="AtrR-like"/>
</dbReference>
<feature type="compositionally biased region" description="Polar residues" evidence="6">
    <location>
        <begin position="1252"/>
        <end position="1267"/>
    </location>
</feature>
<feature type="compositionally biased region" description="Low complexity" evidence="6">
    <location>
        <begin position="1183"/>
        <end position="1198"/>
    </location>
</feature>
<feature type="compositionally biased region" description="Low complexity" evidence="6">
    <location>
        <begin position="143"/>
        <end position="189"/>
    </location>
</feature>
<feature type="compositionally biased region" description="Low complexity" evidence="6">
    <location>
        <begin position="1067"/>
        <end position="1085"/>
    </location>
</feature>
<comment type="caution">
    <text evidence="8">The sequence shown here is derived from an EMBL/GenBank/DDBJ whole genome shotgun (WGS) entry which is preliminary data.</text>
</comment>
<feature type="region of interest" description="Disordered" evidence="6">
    <location>
        <begin position="1725"/>
        <end position="1763"/>
    </location>
</feature>
<dbReference type="Pfam" id="PF00172">
    <property type="entry name" value="Zn_clus"/>
    <property type="match status" value="1"/>
</dbReference>
<feature type="compositionally biased region" description="Polar residues" evidence="6">
    <location>
        <begin position="2096"/>
        <end position="2105"/>
    </location>
</feature>
<proteinExistence type="predicted"/>
<feature type="compositionally biased region" description="Basic and acidic residues" evidence="6">
    <location>
        <begin position="2345"/>
        <end position="2355"/>
    </location>
</feature>
<dbReference type="EMBL" id="JAACJK010000057">
    <property type="protein sequence ID" value="KAF5337397.1"/>
    <property type="molecule type" value="Genomic_DNA"/>
</dbReference>
<evidence type="ECO:0000259" key="7">
    <source>
        <dbReference type="PROSITE" id="PS50048"/>
    </source>
</evidence>
<feature type="compositionally biased region" description="Basic and acidic residues" evidence="6">
    <location>
        <begin position="1897"/>
        <end position="1912"/>
    </location>
</feature>
<feature type="compositionally biased region" description="Polar residues" evidence="6">
    <location>
        <begin position="839"/>
        <end position="851"/>
    </location>
</feature>
<feature type="compositionally biased region" description="Polar residues" evidence="6">
    <location>
        <begin position="2324"/>
        <end position="2340"/>
    </location>
</feature>
<sequence>MASSGPSKLKQRRLQGSCDLCRQKKVKCDSSKMPGFRCTNCIAFDCECTHFHVTKKTMYNFGSMGSIPPPPVLKGLNLPDAKLLMKSLIDAILSPSYQPPTNPAQIHETMSTLAQFARMLDEALESATESLASCDASRPLQPPTSNSSSTSRRSASPTTTRSSESASSASVSSHASPAESGAASASGTAVKEEPNNPLIMADISSLSDNLRQGLMLDSYPPRFYGPSSTVMVAKSTLDISLGKNTEWTVEASVSKYRRPQYWTPRPWEAIQDPEYPPYVFPEPDLLHDLVNTFFTCTNPLLPLLHRQTFDYALNSGLHLVDEGFGGTVLGVCAVASLYTRDSRVLLEEAGYSEQSGGFKYFRQLRLTKESFLLAPTLHDLQVHALAIFYLHSTSKCEKCWQFLGTALRAAQDIALNRKRMIEGGPTIEDELRKRVFFTLLMFEEIMAAYMGRSAMIKRYDFDVDLPVECDDEFWQNDEHPELAFKQPEGVPAKASYFIQMIKLLGILADVQQAFYSAKKPAPPEGMTLDDWNAERLIEYDTALEKWMQNLPEHLRWNPDAPHSLFFDQAATLHAKYYWVQILLHRPFIGEKTKNRATMGFMSLAVCRNAARATILLMDLQSRKGVIIPWVAVVLFLSGIILLVNMWRGKQMGIDLDEEQEMQSVYKAIRVLRTYERGWHGAGRFCDVLYSLLMLNGFSEPLEGTTEQGGPTSWDPIASSNAGADTSALIANTSFNGALGTTVTATDLSASSLPQFSIDHPNYPHPATISNAMSVTFDALNFPQAHAPTSGIQDFDSMGFNQIDALAGVPIGFDWPEWGTYIANYEAQTPLQQATPPQLSISTQGPAVQYNSQEQQRMHNQQQQRQQQTQASSTMPPTAHIPVQQAPTRPNEFGMHPPPAPRSASGPSRIPLGGSGIPPESQAPHHFGMSRNIQQPLPDRQMHPGQQQNASAAPIPAGHDQQHPPYPQRSAPMHQHQIPGPRLNFSYDKETPYRPPPGIPVQHHAQPQLHPHPAAQQFFGSGMLQATQERSVDLTTLTSSPNLEGPSSSPSSSSNSFHQTQPQAHYAQTQNQSTSRPTSSSGAPSSRSRHQSMDGGITSTSEACPPGCTCGVVYSGRADQSMPPPILPLQAPREPIQHSSGATAPPSSTQPVPGWFSQQRANPQFQPPPPPPHHNHHHHHHLQHQLNQLQQQQQQQNLPSSLSTSNHRPAQAHLPQSQSHPQQGSPHDSRVASGPPFVNQSTIPHDRRAVSATFPSSSRPQASPSLGSNAPGPDHRGRANSTSSGLLAPHLQQQQSSVPAPTQQAPQRLGTNANHLNTTSTTPSGLPSTPSTNSQSQIEQAPPPAPTQQSSTTTAPNPTLASSSATSPPHPAYDPEKAAQIVHEAMLAALMPIQGGVEQLWALTVTQFRNVLERMNGGFVSALQLEHERAQAIEAGAQEAQYKLQEQVGQEREKFKEILEGVKKHFERERVEKSRLEKELGDHKLALRLAADAAGAAQRERARAQQEKGSVEVKLAAVISVLPALSGAGQGVQVDVEKVLNEAVNEKVEERVRAALLEAAEQRAARENAEAKLTDVMGKLQASLQLAGCNVTPIPRRSTGPPSRETSTVVGTPPPKHSEVVHPSSNSRSRRPSESNDMALAPIPTEPIIGSPLREALPADAIQLALAQGSALAGSSVSPISASAALPETAVATADSTAPPGSTQLTATAHVPDSPMLLTSVTPIGRRQSQSPMAHLPTPPASANLPRPSVGQVGPPGSGKVHIRTPGAQTLTSASVDVPAPAPSNIAGNGLARSRAGPLTEDVHARSTGNGNFNGSLNESGSERRTGVNGDAGAGETSEVGMKRSRAVYLGLDAARPEEGEPAPVRRLSEDQGTARSVSVTMEAAGPGTTHVPVDNRGQLEKGVDRGGEEQRGAADASSPPPDLELEDEPSEGVPRSSSPPADDETRMSDIPTSDVEEGEEDEMQCEMNLEMELQDALVKVEEDEDMLMSSDDEREEGEVEEVGEVAERLAIGGEGERATSVTVPPPGGTGRNTPPSSASNAPSAPSSTPVPQPETQRPRQPTSSSVPGPSHSSRLQTSATHASSSTAPVSGPPQLNPSVAPTSVPSHPASVSLPQPGPAVDQSIPVDVQMPPATSTSTSMAPVYSSVASRSTVPRPGTSRAPGPLGGQPCAPPRPAQPPPLALSDSNPGPGRTEAVSRLNPAQWSGNSIRQGGQKPRQEASPASPATLSPAQWPSTAYRPSQPPAPGNNQSSPAAVPRLNPAQWSPAPRSAQPPAPINVSVPRQQQTTSPATLSPAQWGATSRLGQQPASVSNPSVRNGPGGPSTLSPAQWTPMSRSNESIPVDDPGRFYRRSDDYINAPSHGPVATRPPPAQPPAVSKPWATAPPPKQPPVKAEPLNLAPPEPSPPARLGIKHWPLLYVDSGARWRCRLCMTMPKDSKMPRAVFDKKTAHDVLFKHAQEDHPVACAEMLKLSPTKLNEMKARLPQS</sequence>
<keyword evidence="9" id="KW-1185">Reference proteome</keyword>
<dbReference type="SUPFAM" id="SSF57701">
    <property type="entry name" value="Zn2/Cys6 DNA-binding domain"/>
    <property type="match status" value="1"/>
</dbReference>
<feature type="compositionally biased region" description="Pro residues" evidence="6">
    <location>
        <begin position="2170"/>
        <end position="2181"/>
    </location>
</feature>
<feature type="compositionally biased region" description="Low complexity" evidence="6">
    <location>
        <begin position="2031"/>
        <end position="2087"/>
    </location>
</feature>
<feature type="compositionally biased region" description="Acidic residues" evidence="6">
    <location>
        <begin position="1954"/>
        <end position="1964"/>
    </location>
</feature>
<dbReference type="Proteomes" id="UP000541558">
    <property type="component" value="Unassembled WGS sequence"/>
</dbReference>
<dbReference type="SMART" id="SM00906">
    <property type="entry name" value="Fungal_trans"/>
    <property type="match status" value="1"/>
</dbReference>
<keyword evidence="3" id="KW-0238">DNA-binding</keyword>
<feature type="region of interest" description="Disordered" evidence="6">
    <location>
        <begin position="832"/>
        <end position="1013"/>
    </location>
</feature>
<dbReference type="GO" id="GO:0005634">
    <property type="term" value="C:nucleus"/>
    <property type="evidence" value="ECO:0007669"/>
    <property type="project" value="UniProtKB-SubCell"/>
</dbReference>
<dbReference type="InterPro" id="IPR036864">
    <property type="entry name" value="Zn2-C6_fun-type_DNA-bd_sf"/>
</dbReference>
<feature type="compositionally biased region" description="Polar residues" evidence="6">
    <location>
        <begin position="1599"/>
        <end position="1609"/>
    </location>
</feature>
<evidence type="ECO:0000256" key="2">
    <source>
        <dbReference type="ARBA" id="ARBA00022723"/>
    </source>
</evidence>
<feature type="compositionally biased region" description="Polar residues" evidence="6">
    <location>
        <begin position="1806"/>
        <end position="1819"/>
    </location>
</feature>
<feature type="compositionally biased region" description="Low complexity" evidence="6">
    <location>
        <begin position="852"/>
        <end position="869"/>
    </location>
</feature>
<dbReference type="Pfam" id="PF04082">
    <property type="entry name" value="Fungal_trans"/>
    <property type="match status" value="1"/>
</dbReference>
<gene>
    <name evidence="8" type="ORF">D9611_003065</name>
</gene>
<feature type="compositionally biased region" description="Polar residues" evidence="6">
    <location>
        <begin position="2132"/>
        <end position="2152"/>
    </location>
</feature>
<feature type="region of interest" description="Disordered" evidence="6">
    <location>
        <begin position="1794"/>
        <end position="1967"/>
    </location>
</feature>
<organism evidence="8 9">
    <name type="scientific">Ephemerocybe angulata</name>
    <dbReference type="NCBI Taxonomy" id="980116"/>
    <lineage>
        <taxon>Eukaryota</taxon>
        <taxon>Fungi</taxon>
        <taxon>Dikarya</taxon>
        <taxon>Basidiomycota</taxon>
        <taxon>Agaricomycotina</taxon>
        <taxon>Agaricomycetes</taxon>
        <taxon>Agaricomycetidae</taxon>
        <taxon>Agaricales</taxon>
        <taxon>Agaricineae</taxon>
        <taxon>Psathyrellaceae</taxon>
        <taxon>Ephemerocybe</taxon>
    </lineage>
</organism>
<dbReference type="SMART" id="SM00066">
    <property type="entry name" value="GAL4"/>
    <property type="match status" value="1"/>
</dbReference>
<feature type="compositionally biased region" description="Basic residues" evidence="6">
    <location>
        <begin position="1172"/>
        <end position="1182"/>
    </location>
</feature>
<dbReference type="PROSITE" id="PS00463">
    <property type="entry name" value="ZN2_CY6_FUNGAL_1"/>
    <property type="match status" value="1"/>
</dbReference>
<feature type="region of interest" description="Disordered" evidence="6">
    <location>
        <begin position="1036"/>
        <end position="1101"/>
    </location>
</feature>
<dbReference type="GO" id="GO:0006351">
    <property type="term" value="P:DNA-templated transcription"/>
    <property type="evidence" value="ECO:0007669"/>
    <property type="project" value="InterPro"/>
</dbReference>
<feature type="compositionally biased region" description="Low complexity" evidence="6">
    <location>
        <begin position="2220"/>
        <end position="2231"/>
    </location>
</feature>
<feature type="compositionally biased region" description="Low complexity" evidence="6">
    <location>
        <begin position="901"/>
        <end position="910"/>
    </location>
</feature>
<feature type="compositionally biased region" description="Polar residues" evidence="6">
    <location>
        <begin position="1278"/>
        <end position="1314"/>
    </location>
</feature>
<feature type="coiled-coil region" evidence="5">
    <location>
        <begin position="1458"/>
        <end position="1506"/>
    </location>
</feature>
<feature type="compositionally biased region" description="Polar residues" evidence="6">
    <location>
        <begin position="2200"/>
        <end position="2211"/>
    </location>
</feature>
<dbReference type="InterPro" id="IPR001138">
    <property type="entry name" value="Zn2Cys6_DnaBD"/>
</dbReference>
<evidence type="ECO:0000313" key="9">
    <source>
        <dbReference type="Proteomes" id="UP000541558"/>
    </source>
</evidence>
<feature type="coiled-coil region" evidence="5">
    <location>
        <begin position="1544"/>
        <end position="1571"/>
    </location>
</feature>
<feature type="region of interest" description="Disordered" evidence="6">
    <location>
        <begin position="131"/>
        <end position="193"/>
    </location>
</feature>
<feature type="compositionally biased region" description="Polar residues" evidence="6">
    <location>
        <begin position="2281"/>
        <end position="2316"/>
    </location>
</feature>
<dbReference type="GO" id="GO:0003677">
    <property type="term" value="F:DNA binding"/>
    <property type="evidence" value="ECO:0007669"/>
    <property type="project" value="UniProtKB-KW"/>
</dbReference>
<feature type="region of interest" description="Disordered" evidence="6">
    <location>
        <begin position="1980"/>
        <end position="2406"/>
    </location>
</feature>
<feature type="region of interest" description="Disordered" evidence="6">
    <location>
        <begin position="1120"/>
        <end position="1373"/>
    </location>
</feature>
<dbReference type="PANTHER" id="PTHR46910">
    <property type="entry name" value="TRANSCRIPTION FACTOR PDR1"/>
    <property type="match status" value="1"/>
</dbReference>
<evidence type="ECO:0000256" key="1">
    <source>
        <dbReference type="ARBA" id="ARBA00004123"/>
    </source>
</evidence>
<feature type="compositionally biased region" description="Low complexity" evidence="6">
    <location>
        <begin position="1001"/>
        <end position="1013"/>
    </location>
</feature>
<feature type="compositionally biased region" description="Low complexity" evidence="6">
    <location>
        <begin position="1315"/>
        <end position="1333"/>
    </location>
</feature>
<feature type="compositionally biased region" description="Polar residues" evidence="6">
    <location>
        <begin position="1870"/>
        <end position="1879"/>
    </location>
</feature>
<dbReference type="CDD" id="cd00067">
    <property type="entry name" value="GAL4"/>
    <property type="match status" value="1"/>
</dbReference>
<dbReference type="CDD" id="cd12148">
    <property type="entry name" value="fungal_TF_MHR"/>
    <property type="match status" value="1"/>
</dbReference>
<keyword evidence="2" id="KW-0479">Metal-binding</keyword>
<feature type="compositionally biased region" description="Polar residues" evidence="6">
    <location>
        <begin position="1136"/>
        <end position="1160"/>
    </location>
</feature>
<dbReference type="GO" id="GO:0008270">
    <property type="term" value="F:zinc ion binding"/>
    <property type="evidence" value="ECO:0007669"/>
    <property type="project" value="InterPro"/>
</dbReference>
<comment type="subcellular location">
    <subcellularLocation>
        <location evidence="1">Nucleus</location>
    </subcellularLocation>
</comment>
<dbReference type="PANTHER" id="PTHR46910:SF3">
    <property type="entry name" value="HALOTOLERANCE PROTEIN 9-RELATED"/>
    <property type="match status" value="1"/>
</dbReference>
<dbReference type="GO" id="GO:0000981">
    <property type="term" value="F:DNA-binding transcription factor activity, RNA polymerase II-specific"/>
    <property type="evidence" value="ECO:0007669"/>
    <property type="project" value="InterPro"/>
</dbReference>
<evidence type="ECO:0000256" key="3">
    <source>
        <dbReference type="ARBA" id="ARBA00023125"/>
    </source>
</evidence>
<feature type="compositionally biased region" description="Low complexity" evidence="6">
    <location>
        <begin position="1745"/>
        <end position="1758"/>
    </location>
</feature>
<dbReference type="PROSITE" id="PS50048">
    <property type="entry name" value="ZN2_CY6_FUNGAL_2"/>
    <property type="match status" value="1"/>
</dbReference>
<feature type="compositionally biased region" description="Acidic residues" evidence="6">
    <location>
        <begin position="1981"/>
        <end position="2004"/>
    </location>
</feature>
<feature type="compositionally biased region" description="Low complexity" evidence="6">
    <location>
        <begin position="1038"/>
        <end position="1055"/>
    </location>
</feature>
<feature type="domain" description="Zn(2)-C6 fungal-type" evidence="7">
    <location>
        <begin position="17"/>
        <end position="50"/>
    </location>
</feature>
<reference evidence="8 9" key="1">
    <citation type="journal article" date="2020" name="ISME J.">
        <title>Uncovering the hidden diversity of litter-decomposition mechanisms in mushroom-forming fungi.</title>
        <authorList>
            <person name="Floudas D."/>
            <person name="Bentzer J."/>
            <person name="Ahren D."/>
            <person name="Johansson T."/>
            <person name="Persson P."/>
            <person name="Tunlid A."/>
        </authorList>
    </citation>
    <scope>NUCLEOTIDE SEQUENCE [LARGE SCALE GENOMIC DNA]</scope>
    <source>
        <strain evidence="8 9">CBS 175.51</strain>
    </source>
</reference>